<dbReference type="SUPFAM" id="SSF46689">
    <property type="entry name" value="Homeodomain-like"/>
    <property type="match status" value="2"/>
</dbReference>
<accession>A0ABU8X9P2</accession>
<dbReference type="RefSeq" id="WP_340336563.1">
    <property type="nucleotide sequence ID" value="NZ_JBBKZS010000007.1"/>
</dbReference>
<keyword evidence="6" id="KW-1185">Reference proteome</keyword>
<dbReference type="Gene3D" id="1.10.10.60">
    <property type="entry name" value="Homeodomain-like"/>
    <property type="match status" value="1"/>
</dbReference>
<dbReference type="InterPro" id="IPR009057">
    <property type="entry name" value="Homeodomain-like_sf"/>
</dbReference>
<dbReference type="PROSITE" id="PS01124">
    <property type="entry name" value="HTH_ARAC_FAMILY_2"/>
    <property type="match status" value="1"/>
</dbReference>
<dbReference type="InterPro" id="IPR014710">
    <property type="entry name" value="RmlC-like_jellyroll"/>
</dbReference>
<keyword evidence="2" id="KW-0238">DNA-binding</keyword>
<keyword evidence="3" id="KW-0804">Transcription</keyword>
<reference evidence="5 6" key="1">
    <citation type="submission" date="2024-03" db="EMBL/GenBank/DDBJ databases">
        <title>Novel species of the genus Variovorax.</title>
        <authorList>
            <person name="Liu Q."/>
            <person name="Xin Y.-H."/>
        </authorList>
    </citation>
    <scope>NUCLEOTIDE SEQUENCE [LARGE SCALE GENOMIC DNA]</scope>
    <source>
        <strain evidence="5 6">KACC 18901</strain>
    </source>
</reference>
<feature type="domain" description="HTH araC/xylS-type" evidence="4">
    <location>
        <begin position="175"/>
        <end position="273"/>
    </location>
</feature>
<sequence length="278" mass="30730">MQPKDEGPAPRLSPYAEQLSGRTKTVVNVREGYQTPWHAHDCDMLFVPVAGRFDVVGPDGEPLTSGPGEFSWFAAGEGHATTAQTLRQTHLAIYVDPDFWSLVLRAQGIERPVQGMRSGSVAMNMLSQKLLQTSLDGADSEANAVYCGALIMEAARLSANPVLHERGTPARMVAQLLTDFIDADLARPLSLDAFADKHRLSRRQVERQFRSAFGMSPLEFQQARRIERARYLLQTTSDSVLSIAQQVGWESGSYLSRVLRKTWARTAAELRSSQPASE</sequence>
<evidence type="ECO:0000256" key="3">
    <source>
        <dbReference type="ARBA" id="ARBA00023163"/>
    </source>
</evidence>
<evidence type="ECO:0000313" key="6">
    <source>
        <dbReference type="Proteomes" id="UP001367030"/>
    </source>
</evidence>
<dbReference type="PANTHER" id="PTHR46796">
    <property type="entry name" value="HTH-TYPE TRANSCRIPTIONAL ACTIVATOR RHAS-RELATED"/>
    <property type="match status" value="1"/>
</dbReference>
<dbReference type="InterPro" id="IPR011051">
    <property type="entry name" value="RmlC_Cupin_sf"/>
</dbReference>
<name>A0ABU8X9P2_9BURK</name>
<evidence type="ECO:0000256" key="1">
    <source>
        <dbReference type="ARBA" id="ARBA00023015"/>
    </source>
</evidence>
<dbReference type="Pfam" id="PF12833">
    <property type="entry name" value="HTH_18"/>
    <property type="match status" value="1"/>
</dbReference>
<protein>
    <submittedName>
        <fullName evidence="5">AraC family transcriptional regulator</fullName>
    </submittedName>
</protein>
<dbReference type="EMBL" id="JBBKZS010000007">
    <property type="protein sequence ID" value="MEJ8856498.1"/>
    <property type="molecule type" value="Genomic_DNA"/>
</dbReference>
<dbReference type="Proteomes" id="UP001367030">
    <property type="component" value="Unassembled WGS sequence"/>
</dbReference>
<evidence type="ECO:0000256" key="2">
    <source>
        <dbReference type="ARBA" id="ARBA00023125"/>
    </source>
</evidence>
<dbReference type="InterPro" id="IPR018060">
    <property type="entry name" value="HTH_AraC"/>
</dbReference>
<keyword evidence="1" id="KW-0805">Transcription regulation</keyword>
<evidence type="ECO:0000259" key="4">
    <source>
        <dbReference type="PROSITE" id="PS01124"/>
    </source>
</evidence>
<proteinExistence type="predicted"/>
<dbReference type="SMART" id="SM00342">
    <property type="entry name" value="HTH_ARAC"/>
    <property type="match status" value="1"/>
</dbReference>
<gene>
    <name evidence="5" type="ORF">WKW79_18120</name>
</gene>
<organism evidence="5 6">
    <name type="scientific">Variovorax robiniae</name>
    <dbReference type="NCBI Taxonomy" id="1836199"/>
    <lineage>
        <taxon>Bacteria</taxon>
        <taxon>Pseudomonadati</taxon>
        <taxon>Pseudomonadota</taxon>
        <taxon>Betaproteobacteria</taxon>
        <taxon>Burkholderiales</taxon>
        <taxon>Comamonadaceae</taxon>
        <taxon>Variovorax</taxon>
    </lineage>
</organism>
<dbReference type="SUPFAM" id="SSF51182">
    <property type="entry name" value="RmlC-like cupins"/>
    <property type="match status" value="1"/>
</dbReference>
<comment type="caution">
    <text evidence="5">The sequence shown here is derived from an EMBL/GenBank/DDBJ whole genome shotgun (WGS) entry which is preliminary data.</text>
</comment>
<dbReference type="InterPro" id="IPR050204">
    <property type="entry name" value="AraC_XylS_family_regulators"/>
</dbReference>
<dbReference type="Gene3D" id="2.60.120.10">
    <property type="entry name" value="Jelly Rolls"/>
    <property type="match status" value="1"/>
</dbReference>
<evidence type="ECO:0000313" key="5">
    <source>
        <dbReference type="EMBL" id="MEJ8856498.1"/>
    </source>
</evidence>